<dbReference type="InterPro" id="IPR034338">
    <property type="entry name" value="GST_4_C"/>
</dbReference>
<organism evidence="3 4">
    <name type="scientific">Acinetobacter lwoffii</name>
    <dbReference type="NCBI Taxonomy" id="28090"/>
    <lineage>
        <taxon>Bacteria</taxon>
        <taxon>Pseudomonadati</taxon>
        <taxon>Pseudomonadota</taxon>
        <taxon>Gammaproteobacteria</taxon>
        <taxon>Moraxellales</taxon>
        <taxon>Moraxellaceae</taxon>
        <taxon>Acinetobacter</taxon>
    </lineage>
</organism>
<dbReference type="InterPro" id="IPR036249">
    <property type="entry name" value="Thioredoxin-like_sf"/>
</dbReference>
<reference evidence="2" key="2">
    <citation type="submission" date="2023-07" db="EMBL/GenBank/DDBJ databases">
        <title>Dynamics of blaOXA-23 gene transmission in Acinetobacter spp. from contaminated veterinary surfaces.</title>
        <authorList>
            <person name="Moreira Da Silva J."/>
            <person name="Menezes J."/>
            <person name="Fernandes L."/>
            <person name="Marques C."/>
            <person name="Amaral A."/>
            <person name="Timofte D."/>
            <person name="Pomba C."/>
        </authorList>
    </citation>
    <scope>NUCLEOTIDE SEQUENCE</scope>
    <source>
        <strain evidence="2">CMVB11Z4A1</strain>
    </source>
</reference>
<dbReference type="SUPFAM" id="SSF47616">
    <property type="entry name" value="GST C-terminal domain-like"/>
    <property type="match status" value="1"/>
</dbReference>
<reference evidence="3 4" key="1">
    <citation type="submission" date="2019-11" db="EMBL/GenBank/DDBJ databases">
        <title>FDA dAtabase for Regulatory Grade micrObial Sequences (FDA-ARGOS): Supporting development and validation of Infectious Disease Dx tests.</title>
        <authorList>
            <person name="Patel R."/>
            <person name="Rucinski S."/>
            <person name="Tallon L."/>
            <person name="Sadzewicz L."/>
            <person name="Vavikolanu K."/>
            <person name="Mehta A."/>
            <person name="Aluvathingal J."/>
            <person name="Nadendla S."/>
            <person name="Nandy P."/>
            <person name="Geyer C."/>
            <person name="Yan Y."/>
            <person name="Sichtig H."/>
        </authorList>
    </citation>
    <scope>NUCLEOTIDE SEQUENCE [LARGE SCALE GENOMIC DNA]</scope>
    <source>
        <strain evidence="3 4">FDAARGOS_557</strain>
    </source>
</reference>
<dbReference type="STRING" id="28090.GCA_002119785_03044"/>
<sequence length="213" mass="24671">MQNIRLYVDKNRISPYAMSVYVALKEKGLDFQEIVIDLDQQQQKSAAYQAICPSAKVPFLIVDNFSLFESWAITEYLEDVFSAPSYPALYPKEIQARAKCRAIQALVKTDFMQIRQQMPSDSVFHPPKISTSLTAPITEEIQRLVNVAEHMLEDIWLTEHWSIADFDLAFMLHRLLSHQVKLPVKIIEYVERNFKRASVQAWLAEHEKAKTLI</sequence>
<dbReference type="CDD" id="cd00570">
    <property type="entry name" value="GST_N_family"/>
    <property type="match status" value="1"/>
</dbReference>
<evidence type="ECO:0000313" key="3">
    <source>
        <dbReference type="EMBL" id="QKU21938.1"/>
    </source>
</evidence>
<feature type="domain" description="GST N-terminal" evidence="1">
    <location>
        <begin position="4"/>
        <end position="85"/>
    </location>
</feature>
<dbReference type="InterPro" id="IPR004045">
    <property type="entry name" value="Glutathione_S-Trfase_N"/>
</dbReference>
<dbReference type="InterPro" id="IPR040079">
    <property type="entry name" value="Glutathione_S-Trfase"/>
</dbReference>
<dbReference type="EMBL" id="JAUUUS010000001">
    <property type="protein sequence ID" value="MDP1446263.1"/>
    <property type="molecule type" value="Genomic_DNA"/>
</dbReference>
<dbReference type="InterPro" id="IPR036282">
    <property type="entry name" value="Glutathione-S-Trfase_C_sf"/>
</dbReference>
<dbReference type="Pfam" id="PF02798">
    <property type="entry name" value="GST_N"/>
    <property type="match status" value="1"/>
</dbReference>
<dbReference type="RefSeq" id="WP_005263109.1">
    <property type="nucleotide sequence ID" value="NZ_CABIYT010000040.1"/>
</dbReference>
<dbReference type="EMBL" id="CP054803">
    <property type="protein sequence ID" value="QKU21938.1"/>
    <property type="molecule type" value="Genomic_DNA"/>
</dbReference>
<name>A0A2K8UT85_ACILW</name>
<dbReference type="NCBIfam" id="NF011693">
    <property type="entry name" value="PRK15113.1"/>
    <property type="match status" value="1"/>
</dbReference>
<evidence type="ECO:0000259" key="1">
    <source>
        <dbReference type="PROSITE" id="PS50404"/>
    </source>
</evidence>
<dbReference type="Proteomes" id="UP001242129">
    <property type="component" value="Unassembled WGS sequence"/>
</dbReference>
<protein>
    <submittedName>
        <fullName evidence="3">Glutathione transferase</fullName>
        <ecNumber evidence="3">2.5.1.18</ecNumber>
    </submittedName>
</protein>
<accession>A0A2K8UT85</accession>
<evidence type="ECO:0000313" key="4">
    <source>
        <dbReference type="Proteomes" id="UP000509126"/>
    </source>
</evidence>
<evidence type="ECO:0000313" key="2">
    <source>
        <dbReference type="EMBL" id="MDP1446263.1"/>
    </source>
</evidence>
<dbReference type="SUPFAM" id="SSF52833">
    <property type="entry name" value="Thioredoxin-like"/>
    <property type="match status" value="1"/>
</dbReference>
<dbReference type="PROSITE" id="PS50404">
    <property type="entry name" value="GST_NTER"/>
    <property type="match status" value="1"/>
</dbReference>
<dbReference type="Proteomes" id="UP000509126">
    <property type="component" value="Chromosome"/>
</dbReference>
<dbReference type="SFLD" id="SFLDG00358">
    <property type="entry name" value="Main_(cytGST)"/>
    <property type="match status" value="1"/>
</dbReference>
<dbReference type="Gene3D" id="3.40.30.10">
    <property type="entry name" value="Glutaredoxin"/>
    <property type="match status" value="1"/>
</dbReference>
<dbReference type="SFLD" id="SFLDS00019">
    <property type="entry name" value="Glutathione_Transferase_(cytos"/>
    <property type="match status" value="1"/>
</dbReference>
<keyword evidence="3" id="KW-0808">Transferase</keyword>
<dbReference type="PANTHER" id="PTHR44051">
    <property type="entry name" value="GLUTATHIONE S-TRANSFERASE-RELATED"/>
    <property type="match status" value="1"/>
</dbReference>
<dbReference type="Gene3D" id="1.20.1050.10">
    <property type="match status" value="1"/>
</dbReference>
<proteinExistence type="predicted"/>
<dbReference type="AlphaFoldDB" id="A0A2K8UT85"/>
<dbReference type="PANTHER" id="PTHR44051:SF8">
    <property type="entry name" value="GLUTATHIONE S-TRANSFERASE GSTA"/>
    <property type="match status" value="1"/>
</dbReference>
<gene>
    <name evidence="3" type="primary">yfcF</name>
    <name evidence="3" type="ORF">FOB19_11335</name>
    <name evidence="2" type="ORF">Q8G51_00015</name>
</gene>
<dbReference type="GO" id="GO:0004364">
    <property type="term" value="F:glutathione transferase activity"/>
    <property type="evidence" value="ECO:0007669"/>
    <property type="project" value="UniProtKB-EC"/>
</dbReference>
<dbReference type="EC" id="2.5.1.18" evidence="3"/>
<dbReference type="Pfam" id="PF14834">
    <property type="entry name" value="GST_C_4"/>
    <property type="match status" value="1"/>
</dbReference>